<dbReference type="CDD" id="cd00392">
    <property type="entry name" value="Ribosomal_L13"/>
    <property type="match status" value="1"/>
</dbReference>
<evidence type="ECO:0000256" key="8">
    <source>
        <dbReference type="RuleBase" id="RU003877"/>
    </source>
</evidence>
<evidence type="ECO:0000256" key="1">
    <source>
        <dbReference type="ARBA" id="ARBA00004173"/>
    </source>
</evidence>
<evidence type="ECO:0000256" key="6">
    <source>
        <dbReference type="ARBA" id="ARBA00068950"/>
    </source>
</evidence>
<evidence type="ECO:0000256" key="7">
    <source>
        <dbReference type="ARBA" id="ARBA00075605"/>
    </source>
</evidence>
<dbReference type="InterPro" id="IPR023563">
    <property type="entry name" value="Ribosomal_uL13_CS"/>
</dbReference>
<comment type="subcellular location">
    <subcellularLocation>
        <location evidence="1">Mitochondrion</location>
    </subcellularLocation>
</comment>
<dbReference type="EnsemblMetazoa" id="XM_011668777">
    <property type="protein sequence ID" value="XP_011667079"/>
    <property type="gene ID" value="LOC585375"/>
</dbReference>
<dbReference type="GO" id="GO:0003735">
    <property type="term" value="F:structural constituent of ribosome"/>
    <property type="evidence" value="ECO:0000318"/>
    <property type="project" value="GO_Central"/>
</dbReference>
<dbReference type="GeneID" id="585375"/>
<dbReference type="RefSeq" id="XP_011667079.2">
    <property type="nucleotide sequence ID" value="XM_011668777.2"/>
</dbReference>
<evidence type="ECO:0000256" key="3">
    <source>
        <dbReference type="ARBA" id="ARBA00022980"/>
    </source>
</evidence>
<dbReference type="Gene3D" id="3.90.1180.10">
    <property type="entry name" value="Ribosomal protein L13"/>
    <property type="match status" value="1"/>
</dbReference>
<dbReference type="SUPFAM" id="SSF52161">
    <property type="entry name" value="Ribosomal protein L13"/>
    <property type="match status" value="1"/>
</dbReference>
<dbReference type="HAMAP" id="MF_01366">
    <property type="entry name" value="Ribosomal_uL13"/>
    <property type="match status" value="1"/>
</dbReference>
<keyword evidence="5 8" id="KW-0687">Ribonucleoprotein</keyword>
<dbReference type="GO" id="GO:0017148">
    <property type="term" value="P:negative regulation of translation"/>
    <property type="evidence" value="ECO:0000318"/>
    <property type="project" value="GO_Central"/>
</dbReference>
<dbReference type="OMA" id="HKPIYTP"/>
<dbReference type="Pfam" id="PF00572">
    <property type="entry name" value="Ribosomal_L13"/>
    <property type="match status" value="1"/>
</dbReference>
<organism evidence="9 10">
    <name type="scientific">Strongylocentrotus purpuratus</name>
    <name type="common">Purple sea urchin</name>
    <dbReference type="NCBI Taxonomy" id="7668"/>
    <lineage>
        <taxon>Eukaryota</taxon>
        <taxon>Metazoa</taxon>
        <taxon>Echinodermata</taxon>
        <taxon>Eleutherozoa</taxon>
        <taxon>Echinozoa</taxon>
        <taxon>Echinoidea</taxon>
        <taxon>Euechinoidea</taxon>
        <taxon>Echinacea</taxon>
        <taxon>Camarodonta</taxon>
        <taxon>Echinidea</taxon>
        <taxon>Strongylocentrotidae</taxon>
        <taxon>Strongylocentrotus</taxon>
    </lineage>
</organism>
<keyword evidence="10" id="KW-1185">Reference proteome</keyword>
<accession>A0A7M7HK81</accession>
<keyword evidence="3 8" id="KW-0689">Ribosomal protein</keyword>
<dbReference type="KEGG" id="spu:585375"/>
<dbReference type="GO" id="GO:0006412">
    <property type="term" value="P:translation"/>
    <property type="evidence" value="ECO:0007669"/>
    <property type="project" value="InterPro"/>
</dbReference>
<sequence length="175" mass="20490">MSSRITQQWATFSRIWYLIDAYRQPPGRVAVAISKVLQGKHKPIYHPLSDVGDHVVVINTSQVAYAKDKWEEKIYYHHTGYPGGFSETPAHEFHQKDPTKVIKKAVYGMLPKDLRRREMMRRLHLFADHDVPEDILANVSEQIKPPRVVPRALTEYTQEELDNFPKLWLPKEPKY</sequence>
<evidence type="ECO:0000313" key="10">
    <source>
        <dbReference type="Proteomes" id="UP000007110"/>
    </source>
</evidence>
<dbReference type="FunFam" id="3.90.1180.10:FF:000030">
    <property type="entry name" value="39S ribosomal protein L13, mitochondrial"/>
    <property type="match status" value="1"/>
</dbReference>
<reference evidence="10" key="1">
    <citation type="submission" date="2015-02" db="EMBL/GenBank/DDBJ databases">
        <title>Genome sequencing for Strongylocentrotus purpuratus.</title>
        <authorList>
            <person name="Murali S."/>
            <person name="Liu Y."/>
            <person name="Vee V."/>
            <person name="English A."/>
            <person name="Wang M."/>
            <person name="Skinner E."/>
            <person name="Han Y."/>
            <person name="Muzny D.M."/>
            <person name="Worley K.C."/>
            <person name="Gibbs R.A."/>
        </authorList>
    </citation>
    <scope>NUCLEOTIDE SEQUENCE</scope>
</reference>
<dbReference type="NCBIfam" id="TIGR01066">
    <property type="entry name" value="rplM_bact"/>
    <property type="match status" value="1"/>
</dbReference>
<keyword evidence="4" id="KW-0496">Mitochondrion</keyword>
<dbReference type="PANTHER" id="PTHR11545">
    <property type="entry name" value="RIBOSOMAL PROTEIN L13"/>
    <property type="match status" value="1"/>
</dbReference>
<dbReference type="InterPro" id="IPR005823">
    <property type="entry name" value="Ribosomal_uL13_bac-type"/>
</dbReference>
<evidence type="ECO:0000313" key="9">
    <source>
        <dbReference type="EnsemblMetazoa" id="XP_011667079"/>
    </source>
</evidence>
<dbReference type="AlphaFoldDB" id="A0A7M7HK81"/>
<dbReference type="InterPro" id="IPR005822">
    <property type="entry name" value="Ribosomal_uL13"/>
</dbReference>
<evidence type="ECO:0000256" key="4">
    <source>
        <dbReference type="ARBA" id="ARBA00023128"/>
    </source>
</evidence>
<dbReference type="OrthoDB" id="274622at2759"/>
<dbReference type="InParanoid" id="A0A7M7HK81"/>
<dbReference type="GO" id="GO:0005840">
    <property type="term" value="C:ribosome"/>
    <property type="evidence" value="ECO:0000318"/>
    <property type="project" value="GO_Central"/>
</dbReference>
<proteinExistence type="inferred from homology"/>
<dbReference type="GO" id="GO:0005762">
    <property type="term" value="C:mitochondrial large ribosomal subunit"/>
    <property type="evidence" value="ECO:0000318"/>
    <property type="project" value="GO_Central"/>
</dbReference>
<dbReference type="CTD" id="28998"/>
<reference evidence="9" key="2">
    <citation type="submission" date="2021-01" db="UniProtKB">
        <authorList>
            <consortium name="EnsemblMetazoa"/>
        </authorList>
    </citation>
    <scope>IDENTIFICATION</scope>
</reference>
<evidence type="ECO:0000256" key="2">
    <source>
        <dbReference type="ARBA" id="ARBA00006227"/>
    </source>
</evidence>
<dbReference type="InterPro" id="IPR036899">
    <property type="entry name" value="Ribosomal_uL13_sf"/>
</dbReference>
<comment type="similarity">
    <text evidence="2 8">Belongs to the universal ribosomal protein uL13 family.</text>
</comment>
<dbReference type="Proteomes" id="UP000007110">
    <property type="component" value="Unassembled WGS sequence"/>
</dbReference>
<dbReference type="PANTHER" id="PTHR11545:SF2">
    <property type="entry name" value="LARGE RIBOSOMAL SUBUNIT PROTEIN UL13M"/>
    <property type="match status" value="1"/>
</dbReference>
<protein>
    <recommendedName>
        <fullName evidence="6">Large ribosomal subunit protein uL13m</fullName>
    </recommendedName>
    <alternativeName>
        <fullName evidence="7">39S ribosomal protein L13, mitochondrial</fullName>
    </alternativeName>
</protein>
<evidence type="ECO:0000256" key="5">
    <source>
        <dbReference type="ARBA" id="ARBA00023274"/>
    </source>
</evidence>
<dbReference type="GO" id="GO:0003729">
    <property type="term" value="F:mRNA binding"/>
    <property type="evidence" value="ECO:0000318"/>
    <property type="project" value="GO_Central"/>
</dbReference>
<dbReference type="PIRSF" id="PIRSF002181">
    <property type="entry name" value="Ribosomal_L13"/>
    <property type="match status" value="1"/>
</dbReference>
<dbReference type="PROSITE" id="PS00783">
    <property type="entry name" value="RIBOSOMAL_L13"/>
    <property type="match status" value="1"/>
</dbReference>
<name>A0A7M7HK81_STRPU</name>